<dbReference type="GeneTree" id="ENSGT00390000004927"/>
<dbReference type="Ensembl" id="ENSMMDT00005019930.1">
    <property type="protein sequence ID" value="ENSMMDP00005019464.1"/>
    <property type="gene ID" value="ENSMMDG00005009645.1"/>
</dbReference>
<dbReference type="InterPro" id="IPR028346">
    <property type="entry name" value="HAUS2"/>
</dbReference>
<reference evidence="2" key="1">
    <citation type="submission" date="2019-06" db="EMBL/GenBank/DDBJ databases">
        <authorList>
            <consortium name="Wellcome Sanger Institute Data Sharing"/>
        </authorList>
    </citation>
    <scope>NUCLEOTIDE SEQUENCE [LARGE SCALE GENOMIC DNA]</scope>
</reference>
<protein>
    <submittedName>
        <fullName evidence="2">Uncharacterized protein</fullName>
    </submittedName>
</protein>
<evidence type="ECO:0000313" key="3">
    <source>
        <dbReference type="Proteomes" id="UP000472263"/>
    </source>
</evidence>
<accession>A0A667Y5L8</accession>
<dbReference type="CTD" id="55142"/>
<dbReference type="RefSeq" id="XP_029900124.1">
    <property type="nucleotide sequence ID" value="XM_030044264.1"/>
</dbReference>
<keyword evidence="3" id="KW-1185">Reference proteome</keyword>
<dbReference type="InParanoid" id="A0A667Y5L8"/>
<proteinExistence type="predicted"/>
<dbReference type="OrthoDB" id="2436605at2759"/>
<dbReference type="GeneID" id="115354088"/>
<dbReference type="GO" id="GO:0051225">
    <property type="term" value="P:spindle assembly"/>
    <property type="evidence" value="ECO:0007669"/>
    <property type="project" value="InterPro"/>
</dbReference>
<dbReference type="InterPro" id="IPR026242">
    <property type="entry name" value="HAUS2_metazoa"/>
</dbReference>
<dbReference type="PRINTS" id="PR02088">
    <property type="entry name" value="HAUSAUGMINL2"/>
</dbReference>
<dbReference type="PANTHER" id="PTHR16039">
    <property type="entry name" value="HAUS AUGMIN-LIKE COMPLEX SUBUNIT 2"/>
    <property type="match status" value="1"/>
</dbReference>
<dbReference type="GO" id="GO:1990498">
    <property type="term" value="C:mitotic spindle microtubule"/>
    <property type="evidence" value="ECO:0007669"/>
    <property type="project" value="TreeGrafter"/>
</dbReference>
<dbReference type="GO" id="GO:0007020">
    <property type="term" value="P:microtubule nucleation"/>
    <property type="evidence" value="ECO:0007669"/>
    <property type="project" value="TreeGrafter"/>
</dbReference>
<name>A0A667Y5L8_9TELE</name>
<sequence length="221" mass="24451">MDPSDVCVFSVSPAARVLARCVSRGALSQEAVDSACRQSRCVSWELQEAEEQMGLRRRLDQLQLQLELLKAEQENADVTHTFHLSGRFQVLQDVSRHLQQVLQQHSSLSQRLMRPLARSSLPVQAQLHRCVVQVVKMQLDFIRNLEENLSTVQSRASCSDAASQLSSSVVRLLAQVVEVQNLSNQILRWKEVSGSVLTESSASSEQTGSRLIGQSQSGAGV</sequence>
<organism evidence="2 3">
    <name type="scientific">Myripristis murdjan</name>
    <name type="common">pinecone soldierfish</name>
    <dbReference type="NCBI Taxonomy" id="586833"/>
    <lineage>
        <taxon>Eukaryota</taxon>
        <taxon>Metazoa</taxon>
        <taxon>Chordata</taxon>
        <taxon>Craniata</taxon>
        <taxon>Vertebrata</taxon>
        <taxon>Euteleostomi</taxon>
        <taxon>Actinopterygii</taxon>
        <taxon>Neopterygii</taxon>
        <taxon>Teleostei</taxon>
        <taxon>Neoteleostei</taxon>
        <taxon>Acanthomorphata</taxon>
        <taxon>Holocentriformes</taxon>
        <taxon>Holocentridae</taxon>
        <taxon>Myripristis</taxon>
    </lineage>
</organism>
<dbReference type="PANTHER" id="PTHR16039:SF1">
    <property type="entry name" value="HAUS AUGMIN-LIKE COMPLEX SUBUNIT 2"/>
    <property type="match status" value="1"/>
</dbReference>
<dbReference type="RefSeq" id="XP_029900125.1">
    <property type="nucleotide sequence ID" value="XM_030044265.1"/>
</dbReference>
<dbReference type="AlphaFoldDB" id="A0A667Y5L8"/>
<evidence type="ECO:0000313" key="2">
    <source>
        <dbReference type="Ensembl" id="ENSMMDP00005019464.1"/>
    </source>
</evidence>
<dbReference type="GO" id="GO:0007098">
    <property type="term" value="P:centrosome cycle"/>
    <property type="evidence" value="ECO:0007669"/>
    <property type="project" value="InterPro"/>
</dbReference>
<reference evidence="2" key="2">
    <citation type="submission" date="2025-08" db="UniProtKB">
        <authorList>
            <consortium name="Ensembl"/>
        </authorList>
    </citation>
    <scope>IDENTIFICATION</scope>
</reference>
<gene>
    <name evidence="2" type="primary">haus2</name>
</gene>
<dbReference type="GO" id="GO:0070652">
    <property type="term" value="C:HAUS complex"/>
    <property type="evidence" value="ECO:0007669"/>
    <property type="project" value="InterPro"/>
</dbReference>
<dbReference type="GO" id="GO:0005813">
    <property type="term" value="C:centrosome"/>
    <property type="evidence" value="ECO:0007669"/>
    <property type="project" value="TreeGrafter"/>
</dbReference>
<dbReference type="FunCoup" id="A0A667Y5L8">
    <property type="interactions" value="1521"/>
</dbReference>
<feature type="coiled-coil region" evidence="1">
    <location>
        <begin position="52"/>
        <end position="79"/>
    </location>
</feature>
<dbReference type="Pfam" id="PF15003">
    <property type="entry name" value="HAUS2"/>
    <property type="match status" value="1"/>
</dbReference>
<evidence type="ECO:0000256" key="1">
    <source>
        <dbReference type="SAM" id="Coils"/>
    </source>
</evidence>
<reference evidence="2" key="3">
    <citation type="submission" date="2025-09" db="UniProtKB">
        <authorList>
            <consortium name="Ensembl"/>
        </authorList>
    </citation>
    <scope>IDENTIFICATION</scope>
</reference>
<keyword evidence="1" id="KW-0175">Coiled coil</keyword>
<dbReference type="Proteomes" id="UP000472263">
    <property type="component" value="Chromosome 22"/>
</dbReference>